<feature type="region of interest" description="Disordered" evidence="2">
    <location>
        <begin position="33"/>
        <end position="55"/>
    </location>
</feature>
<organism evidence="4 5">
    <name type="scientific">Heterostelium pallidum (strain ATCC 26659 / Pp 5 / PN500)</name>
    <name type="common">Cellular slime mold</name>
    <name type="synonym">Polysphondylium pallidum</name>
    <dbReference type="NCBI Taxonomy" id="670386"/>
    <lineage>
        <taxon>Eukaryota</taxon>
        <taxon>Amoebozoa</taxon>
        <taxon>Evosea</taxon>
        <taxon>Eumycetozoa</taxon>
        <taxon>Dictyostelia</taxon>
        <taxon>Acytosteliales</taxon>
        <taxon>Acytosteliaceae</taxon>
        <taxon>Heterostelium</taxon>
    </lineage>
</organism>
<keyword evidence="1" id="KW-0378">Hydrolase</keyword>
<dbReference type="CDD" id="cd06558">
    <property type="entry name" value="crotonase-like"/>
    <property type="match status" value="1"/>
</dbReference>
<proteinExistence type="predicted"/>
<dbReference type="InterPro" id="IPR029045">
    <property type="entry name" value="ClpP/crotonase-like_dom_sf"/>
</dbReference>
<dbReference type="SUPFAM" id="SSF52096">
    <property type="entry name" value="ClpP/crotonase"/>
    <property type="match status" value="1"/>
</dbReference>
<reference evidence="4 5" key="1">
    <citation type="journal article" date="2011" name="Genome Res.">
        <title>Phylogeny-wide analysis of social amoeba genomes highlights ancient origins for complex intercellular communication.</title>
        <authorList>
            <person name="Heidel A.J."/>
            <person name="Lawal H.M."/>
            <person name="Felder M."/>
            <person name="Schilde C."/>
            <person name="Helps N.R."/>
            <person name="Tunggal B."/>
            <person name="Rivero F."/>
            <person name="John U."/>
            <person name="Schleicher M."/>
            <person name="Eichinger L."/>
            <person name="Platzer M."/>
            <person name="Noegel A.A."/>
            <person name="Schaap P."/>
            <person name="Gloeckner G."/>
        </authorList>
    </citation>
    <scope>NUCLEOTIDE SEQUENCE [LARGE SCALE GENOMIC DNA]</scope>
    <source>
        <strain evidence="5">ATCC 26659 / Pp 5 / PN500</strain>
    </source>
</reference>
<dbReference type="Proteomes" id="UP000001396">
    <property type="component" value="Unassembled WGS sequence"/>
</dbReference>
<comment type="caution">
    <text evidence="4">The sequence shown here is derived from an EMBL/GenBank/DDBJ whole genome shotgun (WGS) entry which is preliminary data.</text>
</comment>
<accession>D3BN96</accession>
<dbReference type="InParanoid" id="D3BN96"/>
<name>D3BN96_HETP5</name>
<dbReference type="Gene3D" id="3.90.226.10">
    <property type="entry name" value="2-enoyl-CoA Hydratase, Chain A, domain 1"/>
    <property type="match status" value="1"/>
</dbReference>
<keyword evidence="5" id="KW-1185">Reference proteome</keyword>
<evidence type="ECO:0000313" key="4">
    <source>
        <dbReference type="EMBL" id="EFA76756.1"/>
    </source>
</evidence>
<gene>
    <name evidence="4" type="ORF">PPL_09507</name>
</gene>
<evidence type="ECO:0000256" key="2">
    <source>
        <dbReference type="SAM" id="MobiDB-lite"/>
    </source>
</evidence>
<evidence type="ECO:0000313" key="5">
    <source>
        <dbReference type="Proteomes" id="UP000001396"/>
    </source>
</evidence>
<protein>
    <recommendedName>
        <fullName evidence="3">Enoyl-CoA hydratase/isomerase domain-containing protein</fullName>
    </recommendedName>
</protein>
<feature type="compositionally biased region" description="Polar residues" evidence="2">
    <location>
        <begin position="43"/>
        <end position="52"/>
    </location>
</feature>
<feature type="domain" description="Enoyl-CoA hydratase/isomerase" evidence="3">
    <location>
        <begin position="194"/>
        <end position="532"/>
    </location>
</feature>
<evidence type="ECO:0000259" key="3">
    <source>
        <dbReference type="Pfam" id="PF16113"/>
    </source>
</evidence>
<dbReference type="FunCoup" id="D3BN96">
    <property type="interactions" value="122"/>
</dbReference>
<dbReference type="GO" id="GO:0006574">
    <property type="term" value="P:L-valine catabolic process"/>
    <property type="evidence" value="ECO:0007669"/>
    <property type="project" value="TreeGrafter"/>
</dbReference>
<dbReference type="RefSeq" id="XP_020428888.1">
    <property type="nucleotide sequence ID" value="XM_020580301.1"/>
</dbReference>
<dbReference type="PANTHER" id="PTHR43176:SF1">
    <property type="entry name" value="ENOYL-COA HYDRATASE_ISOMERASE DOMAIN-CONTAINING PROTEIN"/>
    <property type="match status" value="1"/>
</dbReference>
<evidence type="ECO:0000256" key="1">
    <source>
        <dbReference type="ARBA" id="ARBA00022801"/>
    </source>
</evidence>
<dbReference type="GO" id="GO:0005739">
    <property type="term" value="C:mitochondrion"/>
    <property type="evidence" value="ECO:0007669"/>
    <property type="project" value="TreeGrafter"/>
</dbReference>
<sequence length="621" mass="70878">MLSRVSYQQSLLRKLVNSTAASTLSVRNYSGSATSSAEESTSKTAQPTQSTGFGKKKRINYKGLPVVPPISAKQFQSSAVDISDAQKIENLNTHITEQAEENNFRYTPNFSKLGILTNVNELPEDWNNIKYNAKSRKEKQALNDTSKLFDIKDSEEANIQFNRFGKTQTPFPRLPNNNPKLIFVPPINGGSYARAFLNNRKTLNAIDISTIDLLEEFVKDKIKDDTITSFSIHTSTPGVIHSAGTDFVTLFEKRNTELPEQYFRKLYKFFYLLAASPKPHVSILDGLAVGSGAAFTANSAVRVATENSIFSVPDCAIGFFPDAGMARFLGKLPGSLGRYLAMTGGRLRGSDIMESGIGNFYIRTNQIQYIEEWLGRVPINRSDRLFANLDIHTENWDNKQSIQKTHYEQYKEAIDRCFSKASVEEIMDALRAETQHPAWAKRCLDNMNRMSPLSLKLTLVFMDYALQPNPLLDQPLSLKEHFEMEYRITSSLLEEGSDFWEGIRANLVYKRAPQWKYKTLADVTDEVIEHHLNFQPKNPLYLRELPTNHEEFEDMLNEYYAENYQAISEQDQKLFTTYEGDPISKKYEEFIEEYYKGADQDEYFERNLAETLSSMAPEDTY</sequence>
<dbReference type="AlphaFoldDB" id="D3BN96"/>
<dbReference type="InterPro" id="IPR045004">
    <property type="entry name" value="ECH_dom"/>
</dbReference>
<dbReference type="EMBL" id="ADBJ01000044">
    <property type="protein sequence ID" value="EFA76756.1"/>
    <property type="molecule type" value="Genomic_DNA"/>
</dbReference>
<dbReference type="GeneID" id="31364982"/>
<dbReference type="PANTHER" id="PTHR43176">
    <property type="entry name" value="3-HYDROXYISOBUTYRYL-COA HYDROLASE-RELATED"/>
    <property type="match status" value="1"/>
</dbReference>
<dbReference type="InterPro" id="IPR032259">
    <property type="entry name" value="HIBYL-CoA-H"/>
</dbReference>
<dbReference type="Pfam" id="PF16113">
    <property type="entry name" value="ECH_2"/>
    <property type="match status" value="1"/>
</dbReference>
<dbReference type="OMA" id="IHTTTPG"/>
<dbReference type="GO" id="GO:0003860">
    <property type="term" value="F:3-hydroxyisobutyryl-CoA hydrolase activity"/>
    <property type="evidence" value="ECO:0007669"/>
    <property type="project" value="InterPro"/>
</dbReference>
<dbReference type="STRING" id="670386.D3BN96"/>